<dbReference type="InterPro" id="IPR005490">
    <property type="entry name" value="LD_TPept_cat_dom"/>
</dbReference>
<name>A0A6N9Z4M6_9BIFI</name>
<keyword evidence="7" id="KW-0472">Membrane</keyword>
<dbReference type="InterPro" id="IPR038063">
    <property type="entry name" value="Transpep_catalytic_dom"/>
</dbReference>
<comment type="caution">
    <text evidence="9">The sequence shown here is derived from an EMBL/GenBank/DDBJ whole genome shotgun (WGS) entry which is preliminary data.</text>
</comment>
<dbReference type="SUPFAM" id="SSF141523">
    <property type="entry name" value="L,D-transpeptidase catalytic domain-like"/>
    <property type="match status" value="1"/>
</dbReference>
<dbReference type="GO" id="GO:0016740">
    <property type="term" value="F:transferase activity"/>
    <property type="evidence" value="ECO:0007669"/>
    <property type="project" value="UniProtKB-KW"/>
</dbReference>
<dbReference type="PANTHER" id="PTHR30582">
    <property type="entry name" value="L,D-TRANSPEPTIDASE"/>
    <property type="match status" value="1"/>
</dbReference>
<evidence type="ECO:0000256" key="4">
    <source>
        <dbReference type="ARBA" id="ARBA00022984"/>
    </source>
</evidence>
<dbReference type="UniPathway" id="UPA00219"/>
<accession>A0A6N9Z4M6</accession>
<dbReference type="Gene3D" id="2.40.440.10">
    <property type="entry name" value="L,D-transpeptidase catalytic domain-like"/>
    <property type="match status" value="1"/>
</dbReference>
<gene>
    <name evidence="9" type="ORF">GFD25_04760</name>
</gene>
<feature type="active site" description="Proton donor/acceptor" evidence="6">
    <location>
        <position position="501"/>
    </location>
</feature>
<evidence type="ECO:0000313" key="9">
    <source>
        <dbReference type="EMBL" id="NEG89314.1"/>
    </source>
</evidence>
<dbReference type="Proteomes" id="UP000469194">
    <property type="component" value="Unassembled WGS sequence"/>
</dbReference>
<evidence type="ECO:0000256" key="7">
    <source>
        <dbReference type="SAM" id="Phobius"/>
    </source>
</evidence>
<feature type="domain" description="L,D-TPase catalytic" evidence="8">
    <location>
        <begin position="395"/>
        <end position="549"/>
    </location>
</feature>
<reference evidence="9 10" key="1">
    <citation type="submission" date="2019-10" db="EMBL/GenBank/DDBJ databases">
        <title>Bifidobacterium from non-human primates.</title>
        <authorList>
            <person name="Modesto M."/>
        </authorList>
    </citation>
    <scope>NUCLEOTIDE SEQUENCE [LARGE SCALE GENOMIC DNA]</scope>
    <source>
        <strain evidence="9 10">TRE17</strain>
    </source>
</reference>
<dbReference type="GO" id="GO:0071972">
    <property type="term" value="F:peptidoglycan L,D-transpeptidase activity"/>
    <property type="evidence" value="ECO:0007669"/>
    <property type="project" value="TreeGrafter"/>
</dbReference>
<dbReference type="AlphaFoldDB" id="A0A6N9Z4M6"/>
<keyword evidence="7" id="KW-1133">Transmembrane helix</keyword>
<dbReference type="GO" id="GO:0005576">
    <property type="term" value="C:extracellular region"/>
    <property type="evidence" value="ECO:0007669"/>
    <property type="project" value="TreeGrafter"/>
</dbReference>
<evidence type="ECO:0000256" key="3">
    <source>
        <dbReference type="ARBA" id="ARBA00022960"/>
    </source>
</evidence>
<protein>
    <submittedName>
        <fullName evidence="9">L,D-transpeptidase family protein</fullName>
    </submittedName>
</protein>
<dbReference type="EMBL" id="WHZW01000008">
    <property type="protein sequence ID" value="NEG89314.1"/>
    <property type="molecule type" value="Genomic_DNA"/>
</dbReference>
<evidence type="ECO:0000313" key="10">
    <source>
        <dbReference type="Proteomes" id="UP000469194"/>
    </source>
</evidence>
<dbReference type="InterPro" id="IPR050979">
    <property type="entry name" value="LD-transpeptidase"/>
</dbReference>
<evidence type="ECO:0000259" key="8">
    <source>
        <dbReference type="PROSITE" id="PS52029"/>
    </source>
</evidence>
<feature type="active site" description="Nucleophile" evidence="6">
    <location>
        <position position="525"/>
    </location>
</feature>
<organism evidence="9 10">
    <name type="scientific">Bifidobacterium aerophilum</name>
    <dbReference type="NCBI Taxonomy" id="1798155"/>
    <lineage>
        <taxon>Bacteria</taxon>
        <taxon>Bacillati</taxon>
        <taxon>Actinomycetota</taxon>
        <taxon>Actinomycetes</taxon>
        <taxon>Bifidobacteriales</taxon>
        <taxon>Bifidobacteriaceae</taxon>
        <taxon>Bifidobacterium</taxon>
    </lineage>
</organism>
<evidence type="ECO:0000256" key="1">
    <source>
        <dbReference type="ARBA" id="ARBA00004752"/>
    </source>
</evidence>
<evidence type="ECO:0000256" key="6">
    <source>
        <dbReference type="PROSITE-ProRule" id="PRU01373"/>
    </source>
</evidence>
<dbReference type="Pfam" id="PF03734">
    <property type="entry name" value="YkuD"/>
    <property type="match status" value="1"/>
</dbReference>
<dbReference type="GO" id="GO:0008360">
    <property type="term" value="P:regulation of cell shape"/>
    <property type="evidence" value="ECO:0007669"/>
    <property type="project" value="UniProtKB-UniRule"/>
</dbReference>
<dbReference type="GO" id="GO:0018104">
    <property type="term" value="P:peptidoglycan-protein cross-linking"/>
    <property type="evidence" value="ECO:0007669"/>
    <property type="project" value="TreeGrafter"/>
</dbReference>
<comment type="pathway">
    <text evidence="1 6">Cell wall biogenesis; peptidoglycan biosynthesis.</text>
</comment>
<dbReference type="RefSeq" id="WP_163230474.1">
    <property type="nucleotide sequence ID" value="NZ_WHZW01000008.1"/>
</dbReference>
<sequence>MNENNEMNRAGAFADGEATAVFAPLDMSAFATPAFEEGGRSASRRRKRHAVWPWILLAVVVVLGAFVGGGIWFFQSHALPGVTLWGHSVTGSSYERVVSRIDAAVDDATVTVSYDGKTAKVSLKDLGLSVDSESIARQVMDAKRDEAWWQRYAFWNTADITVEPANAKAAVSDTLSQKLSIDEVKATDASLRLNEDGTGFDVVSGQQGQGADPAPVAKAAIAAVETLGSAPAKTVTVELKAIDPSVTDDIAAKAKATLDGLANKPVDIKIGDHTIATLGAQALAASTRIDANENGKLADNETRNGYVVFDADKLQKYYDDSVKPNLQSGREDREVIVNGVGEELKVLKEGHDGVTVAAGADSSVGADAVQAFAKGGGSVTVEGTVDPMKTKSTKRTVVIDLSDHTVTAYENGKAIMKFNAGIGRGNDPTTGECTGELCTPTYCDPNTYDNCTENGDFKIWLKYQSQNMSGNLTLSDGSNETWDAKNVGFVNYFSKTGCAIHRVATQTAMNNSQLVKGGGLWSHGCVGIGWDVAQQFYEWALMGTTVHVQA</sequence>
<keyword evidence="7" id="KW-0812">Transmembrane</keyword>
<evidence type="ECO:0000256" key="2">
    <source>
        <dbReference type="ARBA" id="ARBA00022679"/>
    </source>
</evidence>
<evidence type="ECO:0000256" key="5">
    <source>
        <dbReference type="ARBA" id="ARBA00023316"/>
    </source>
</evidence>
<proteinExistence type="predicted"/>
<keyword evidence="10" id="KW-1185">Reference proteome</keyword>
<dbReference type="GO" id="GO:0071555">
    <property type="term" value="P:cell wall organization"/>
    <property type="evidence" value="ECO:0007669"/>
    <property type="project" value="UniProtKB-UniRule"/>
</dbReference>
<feature type="transmembrane region" description="Helical" evidence="7">
    <location>
        <begin position="50"/>
        <end position="74"/>
    </location>
</feature>
<keyword evidence="2" id="KW-0808">Transferase</keyword>
<keyword evidence="5 6" id="KW-0961">Cell wall biogenesis/degradation</keyword>
<dbReference type="PROSITE" id="PS52029">
    <property type="entry name" value="LD_TPASE"/>
    <property type="match status" value="1"/>
</dbReference>
<keyword evidence="4 6" id="KW-0573">Peptidoglycan synthesis</keyword>
<dbReference type="CDD" id="cd16913">
    <property type="entry name" value="YkuD_like"/>
    <property type="match status" value="1"/>
</dbReference>
<dbReference type="PANTHER" id="PTHR30582:SF2">
    <property type="entry name" value="L,D-TRANSPEPTIDASE YCIB-RELATED"/>
    <property type="match status" value="1"/>
</dbReference>
<keyword evidence="3 6" id="KW-0133">Cell shape</keyword>